<dbReference type="SUPFAM" id="SSF54236">
    <property type="entry name" value="Ubiquitin-like"/>
    <property type="match status" value="1"/>
</dbReference>
<proteinExistence type="predicted"/>
<evidence type="ECO:0000259" key="1">
    <source>
        <dbReference type="Pfam" id="PF13475"/>
    </source>
</evidence>
<feature type="domain" description="DUF4116" evidence="1">
    <location>
        <begin position="112"/>
        <end position="156"/>
    </location>
</feature>
<comment type="caution">
    <text evidence="2">The sequence shown here is derived from an EMBL/GenBank/DDBJ whole genome shotgun (WGS) entry which is preliminary data.</text>
</comment>
<dbReference type="InterPro" id="IPR025197">
    <property type="entry name" value="DUF4116"/>
</dbReference>
<keyword evidence="3" id="KW-1185">Reference proteome</keyword>
<feature type="domain" description="DUF4116" evidence="1">
    <location>
        <begin position="312"/>
        <end position="347"/>
    </location>
</feature>
<dbReference type="Gene3D" id="3.10.20.90">
    <property type="entry name" value="Phosphatidylinositol 3-kinase Catalytic Subunit, Chain A, domain 1"/>
    <property type="match status" value="1"/>
</dbReference>
<feature type="domain" description="DUF4116" evidence="1">
    <location>
        <begin position="212"/>
        <end position="260"/>
    </location>
</feature>
<reference evidence="2" key="1">
    <citation type="submission" date="2021-02" db="EMBL/GenBank/DDBJ databases">
        <authorList>
            <person name="Dougan E. K."/>
            <person name="Rhodes N."/>
            <person name="Thang M."/>
            <person name="Chan C."/>
        </authorList>
    </citation>
    <scope>NUCLEOTIDE SEQUENCE</scope>
</reference>
<dbReference type="OrthoDB" id="446379at2759"/>
<evidence type="ECO:0000313" key="2">
    <source>
        <dbReference type="EMBL" id="CAE7315369.1"/>
    </source>
</evidence>
<dbReference type="InterPro" id="IPR029071">
    <property type="entry name" value="Ubiquitin-like_domsf"/>
</dbReference>
<dbReference type="EMBL" id="CAJNDS010002083">
    <property type="protein sequence ID" value="CAE7315369.1"/>
    <property type="molecule type" value="Genomic_DNA"/>
</dbReference>
<evidence type="ECO:0000313" key="3">
    <source>
        <dbReference type="Proteomes" id="UP000604046"/>
    </source>
</evidence>
<sequence length="401" mass="44145">MPSHASHMAPDVSLAVNGISGPLCRLRISSCATVQEVKLAVQEASGISPREQRIFCGMRELFSSLDLDGPGQDDTFDLTLVKRTPTQMRWLQDVEEGLGKRLAEAPPEVLADREIMVSAIRQNWRHIQYAAEDIRDTKEVIETALLQGAPVLRVVPSKHLCRKDIALCAVRQDGSSLRHFCAEVQEDRDLVLQAVKQYPAALEFIPAHFLSDYDVVLSAVQEDGSMLEYADAGLRREPSIVMTAVSQEGMALEFVSADLQADRLTVLAAIASDGSALQFASTDLRDDEVIVRKAVLQDGLALEFASPRLQADKAIILDAVSQDARALQYASADLRSDHDVIRAAVSRAARGFGRESDRAEDRVAMLDAVISWMPQDEESLRLITEIGLETHHRERPTAVDP</sequence>
<dbReference type="Pfam" id="PF13475">
    <property type="entry name" value="DUF4116"/>
    <property type="match status" value="5"/>
</dbReference>
<dbReference type="AlphaFoldDB" id="A0A812NKI7"/>
<name>A0A812NKI7_9DINO</name>
<gene>
    <name evidence="2" type="ORF">SNAT2548_LOCUS16549</name>
</gene>
<dbReference type="Proteomes" id="UP000604046">
    <property type="component" value="Unassembled WGS sequence"/>
</dbReference>
<feature type="domain" description="DUF4116" evidence="1">
    <location>
        <begin position="163"/>
        <end position="209"/>
    </location>
</feature>
<accession>A0A812NKI7</accession>
<organism evidence="2 3">
    <name type="scientific">Symbiodinium natans</name>
    <dbReference type="NCBI Taxonomy" id="878477"/>
    <lineage>
        <taxon>Eukaryota</taxon>
        <taxon>Sar</taxon>
        <taxon>Alveolata</taxon>
        <taxon>Dinophyceae</taxon>
        <taxon>Suessiales</taxon>
        <taxon>Symbiodiniaceae</taxon>
        <taxon>Symbiodinium</taxon>
    </lineage>
</organism>
<feature type="domain" description="DUF4116" evidence="1">
    <location>
        <begin position="262"/>
        <end position="310"/>
    </location>
</feature>
<protein>
    <recommendedName>
        <fullName evidence="1">DUF4116 domain-containing protein</fullName>
    </recommendedName>
</protein>